<accession>A0ABQ5GD24</accession>
<gene>
    <name evidence="2" type="ORF">Tco_1032351</name>
</gene>
<organism evidence="2 3">
    <name type="scientific">Tanacetum coccineum</name>
    <dbReference type="NCBI Taxonomy" id="301880"/>
    <lineage>
        <taxon>Eukaryota</taxon>
        <taxon>Viridiplantae</taxon>
        <taxon>Streptophyta</taxon>
        <taxon>Embryophyta</taxon>
        <taxon>Tracheophyta</taxon>
        <taxon>Spermatophyta</taxon>
        <taxon>Magnoliopsida</taxon>
        <taxon>eudicotyledons</taxon>
        <taxon>Gunneridae</taxon>
        <taxon>Pentapetalae</taxon>
        <taxon>asterids</taxon>
        <taxon>campanulids</taxon>
        <taxon>Asterales</taxon>
        <taxon>Asteraceae</taxon>
        <taxon>Asteroideae</taxon>
        <taxon>Anthemideae</taxon>
        <taxon>Anthemidinae</taxon>
        <taxon>Tanacetum</taxon>
    </lineage>
</organism>
<proteinExistence type="predicted"/>
<reference evidence="2" key="2">
    <citation type="submission" date="2022-01" db="EMBL/GenBank/DDBJ databases">
        <authorList>
            <person name="Yamashiro T."/>
            <person name="Shiraishi A."/>
            <person name="Satake H."/>
            <person name="Nakayama K."/>
        </authorList>
    </citation>
    <scope>NUCLEOTIDE SEQUENCE</scope>
</reference>
<feature type="region of interest" description="Disordered" evidence="1">
    <location>
        <begin position="40"/>
        <end position="85"/>
    </location>
</feature>
<feature type="region of interest" description="Disordered" evidence="1">
    <location>
        <begin position="1"/>
        <end position="26"/>
    </location>
</feature>
<feature type="compositionally biased region" description="Polar residues" evidence="1">
    <location>
        <begin position="47"/>
        <end position="85"/>
    </location>
</feature>
<name>A0ABQ5GD24_9ASTR</name>
<dbReference type="EMBL" id="BQNB010018317">
    <property type="protein sequence ID" value="GJT73065.1"/>
    <property type="molecule type" value="Genomic_DNA"/>
</dbReference>
<evidence type="ECO:0000256" key="1">
    <source>
        <dbReference type="SAM" id="MobiDB-lite"/>
    </source>
</evidence>
<evidence type="ECO:0000313" key="3">
    <source>
        <dbReference type="Proteomes" id="UP001151760"/>
    </source>
</evidence>
<evidence type="ECO:0000313" key="2">
    <source>
        <dbReference type="EMBL" id="GJT73065.1"/>
    </source>
</evidence>
<reference evidence="2" key="1">
    <citation type="journal article" date="2022" name="Int. J. Mol. Sci.">
        <title>Draft Genome of Tanacetum Coccineum: Genomic Comparison of Closely Related Tanacetum-Family Plants.</title>
        <authorList>
            <person name="Yamashiro T."/>
            <person name="Shiraishi A."/>
            <person name="Nakayama K."/>
            <person name="Satake H."/>
        </authorList>
    </citation>
    <scope>NUCLEOTIDE SEQUENCE</scope>
</reference>
<protein>
    <submittedName>
        <fullName evidence="2">Uncharacterized protein</fullName>
    </submittedName>
</protein>
<comment type="caution">
    <text evidence="2">The sequence shown here is derived from an EMBL/GenBank/DDBJ whole genome shotgun (WGS) entry which is preliminary data.</text>
</comment>
<dbReference type="Proteomes" id="UP001151760">
    <property type="component" value="Unassembled WGS sequence"/>
</dbReference>
<keyword evidence="3" id="KW-1185">Reference proteome</keyword>
<sequence length="289" mass="32389">MLAKPHHVIAPGSFRNSQEEPYGSNDMAHNHYLEEARKKIQERNRNSKPSVMHTTSLQNTTNGSKLNPRSNNQISRSLPVSKSSCGMSNDVSLYNKILRRGDSSAKDTIPKTRNNTKPFEQRVIHRNPSRQIASIGQRFSPKKSSAVHEKLNTPRSCLRWKPTGRIFKIVGLRWIPTRKMFTDNTTKVDSEPPNGSNDDITNPYECDQLLNVQCRVLLNLSAVGINPLVHSFRALSTLRRSGLRTASAAVKPCQGDSSEFYLITGRIPMVASAGQRHVNSQPHAHTLDF</sequence>